<sequence>MAPTVLPDATHEVTNQPPPIAPYDASADAALLEGLRREGAGWAEADIRRLGRHAGSPEAQQWAADAHTFEPVLRTHDRYGNRIDEVEFHSGWHDLMRVAIAEGNSGAAWADERPGAHVARYAGLLVWGHTEAGHGCPMAMTYAAVPALRHQPDLAAVYEPLLTSRVYDPGLREPTTKRGLLAGMGMTEKQGGSDVRTNTTAATPTGEDGVHTLRGHKWFTSAPMCDLFLVLAQAPGGLSCFLVPRVLPDGTRNPFRIQRLKDKLGNRSNASSEPEFDGTAAWLVGPEGRGVKTIVEMVNCTRLDCVAGSATLMRKALVEAGHHVAHRTAFGARLLDQPLMRNVLADLAIESEAATTLTLRLAGAADRAVRGDEGERAFRRIATAIGKYWVTKRAPMFAAEALECLGGNGYVEDSGMPRLYREAPLNSIWEGSGNVNALDVLRVLGKDPSAAPALMAELTSARGADPRLDAAIAQIGTELADPTDAQTRARHLVERLALALQASLLVRHAPPAVADAFCATRFGGGGYAFGTLPATADLTGILDRALPDDR</sequence>
<feature type="domain" description="Acyl-CoA dehydrogenase/oxidase C-terminal" evidence="7">
    <location>
        <begin position="288"/>
        <end position="443"/>
    </location>
</feature>
<keyword evidence="3 5" id="KW-0285">Flavoprotein</keyword>
<dbReference type="InterPro" id="IPR009075">
    <property type="entry name" value="AcylCo_DH/oxidase_C"/>
</dbReference>
<evidence type="ECO:0000256" key="3">
    <source>
        <dbReference type="ARBA" id="ARBA00022630"/>
    </source>
</evidence>
<dbReference type="EMBL" id="JACHJN010000007">
    <property type="protein sequence ID" value="MBB5958042.1"/>
    <property type="molecule type" value="Genomic_DNA"/>
</dbReference>
<feature type="region of interest" description="Disordered" evidence="6">
    <location>
        <begin position="1"/>
        <end position="20"/>
    </location>
</feature>
<evidence type="ECO:0000313" key="10">
    <source>
        <dbReference type="EMBL" id="MBB5958042.1"/>
    </source>
</evidence>
<dbReference type="GO" id="GO:0003995">
    <property type="term" value="F:acyl-CoA dehydrogenase activity"/>
    <property type="evidence" value="ECO:0007669"/>
    <property type="project" value="InterPro"/>
</dbReference>
<dbReference type="RefSeq" id="WP_184693667.1">
    <property type="nucleotide sequence ID" value="NZ_JACHJN010000007.1"/>
</dbReference>
<dbReference type="PROSITE" id="PS00073">
    <property type="entry name" value="ACYL_COA_DH_2"/>
    <property type="match status" value="1"/>
</dbReference>
<dbReference type="Pfam" id="PF00441">
    <property type="entry name" value="Acyl-CoA_dh_1"/>
    <property type="match status" value="1"/>
</dbReference>
<dbReference type="PANTHER" id="PTHR42707">
    <property type="entry name" value="ACYL-COA DEHYDROGENASE"/>
    <property type="match status" value="1"/>
</dbReference>
<comment type="cofactor">
    <cofactor evidence="1 5">
        <name>FAD</name>
        <dbReference type="ChEBI" id="CHEBI:57692"/>
    </cofactor>
</comment>
<dbReference type="Gene3D" id="6.10.250.600">
    <property type="match status" value="1"/>
</dbReference>
<keyword evidence="5" id="KW-0560">Oxidoreductase</keyword>
<reference evidence="10 11" key="1">
    <citation type="submission" date="2020-08" db="EMBL/GenBank/DDBJ databases">
        <title>Genomic Encyclopedia of Type Strains, Phase III (KMG-III): the genomes of soil and plant-associated and newly described type strains.</title>
        <authorList>
            <person name="Whitman W."/>
        </authorList>
    </citation>
    <scope>NUCLEOTIDE SEQUENCE [LARGE SCALE GENOMIC DNA]</scope>
    <source>
        <strain evidence="10 11">CECT 8640</strain>
    </source>
</reference>
<evidence type="ECO:0000259" key="7">
    <source>
        <dbReference type="Pfam" id="PF00441"/>
    </source>
</evidence>
<comment type="similarity">
    <text evidence="2 5">Belongs to the acyl-CoA dehydrogenase family.</text>
</comment>
<organism evidence="10 11">
    <name type="scientific">Saccharothrix tamanrassetensis</name>
    <dbReference type="NCBI Taxonomy" id="1051531"/>
    <lineage>
        <taxon>Bacteria</taxon>
        <taxon>Bacillati</taxon>
        <taxon>Actinomycetota</taxon>
        <taxon>Actinomycetes</taxon>
        <taxon>Pseudonocardiales</taxon>
        <taxon>Pseudonocardiaceae</taxon>
        <taxon>Saccharothrix</taxon>
    </lineage>
</organism>
<evidence type="ECO:0000259" key="8">
    <source>
        <dbReference type="Pfam" id="PF02770"/>
    </source>
</evidence>
<accession>A0A841CHM6</accession>
<dbReference type="InterPro" id="IPR036250">
    <property type="entry name" value="AcylCo_DH-like_C"/>
</dbReference>
<dbReference type="InterPro" id="IPR006091">
    <property type="entry name" value="Acyl-CoA_Oxase/DH_mid-dom"/>
</dbReference>
<feature type="domain" description="Adaptive response protein AidB N-terminal" evidence="9">
    <location>
        <begin position="15"/>
        <end position="169"/>
    </location>
</feature>
<dbReference type="SUPFAM" id="SSF56645">
    <property type="entry name" value="Acyl-CoA dehydrogenase NM domain-like"/>
    <property type="match status" value="1"/>
</dbReference>
<dbReference type="Pfam" id="PF18158">
    <property type="entry name" value="AidB_N"/>
    <property type="match status" value="1"/>
</dbReference>
<dbReference type="Proteomes" id="UP000547510">
    <property type="component" value="Unassembled WGS sequence"/>
</dbReference>
<evidence type="ECO:0000259" key="9">
    <source>
        <dbReference type="Pfam" id="PF18158"/>
    </source>
</evidence>
<evidence type="ECO:0000256" key="6">
    <source>
        <dbReference type="SAM" id="MobiDB-lite"/>
    </source>
</evidence>
<dbReference type="Gene3D" id="2.40.110.20">
    <property type="match status" value="1"/>
</dbReference>
<dbReference type="InterPro" id="IPR009100">
    <property type="entry name" value="AcylCoA_DH/oxidase_NM_dom_sf"/>
</dbReference>
<keyword evidence="4 5" id="KW-0274">FAD</keyword>
<dbReference type="AlphaFoldDB" id="A0A841CHM6"/>
<feature type="domain" description="Acyl-CoA oxidase/dehydrogenase middle" evidence="8">
    <location>
        <begin position="184"/>
        <end position="277"/>
    </location>
</feature>
<dbReference type="InterPro" id="IPR041504">
    <property type="entry name" value="AidB_N"/>
</dbReference>
<dbReference type="SUPFAM" id="SSF47203">
    <property type="entry name" value="Acyl-CoA dehydrogenase C-terminal domain-like"/>
    <property type="match status" value="1"/>
</dbReference>
<dbReference type="Pfam" id="PF02770">
    <property type="entry name" value="Acyl-CoA_dh_M"/>
    <property type="match status" value="1"/>
</dbReference>
<protein>
    <submittedName>
        <fullName evidence="10">Putative acyl-CoA dehydrogenase</fullName>
    </submittedName>
</protein>
<name>A0A841CHM6_9PSEU</name>
<proteinExistence type="inferred from homology"/>
<evidence type="ECO:0000256" key="4">
    <source>
        <dbReference type="ARBA" id="ARBA00022827"/>
    </source>
</evidence>
<dbReference type="InterPro" id="IPR052904">
    <property type="entry name" value="Acyl-CoA_dehydrogenase-like"/>
</dbReference>
<evidence type="ECO:0000256" key="2">
    <source>
        <dbReference type="ARBA" id="ARBA00009347"/>
    </source>
</evidence>
<comment type="caution">
    <text evidence="10">The sequence shown here is derived from an EMBL/GenBank/DDBJ whole genome shotgun (WGS) entry which is preliminary data.</text>
</comment>
<gene>
    <name evidence="10" type="ORF">FHS29_004650</name>
</gene>
<dbReference type="InterPro" id="IPR006089">
    <property type="entry name" value="Acyl-CoA_DH_CS"/>
</dbReference>
<evidence type="ECO:0000256" key="1">
    <source>
        <dbReference type="ARBA" id="ARBA00001974"/>
    </source>
</evidence>
<feature type="region of interest" description="Disordered" evidence="6">
    <location>
        <begin position="185"/>
        <end position="208"/>
    </location>
</feature>
<keyword evidence="11" id="KW-1185">Reference proteome</keyword>
<dbReference type="Gene3D" id="1.20.140.10">
    <property type="entry name" value="Butyryl-CoA Dehydrogenase, subunit A, domain 3"/>
    <property type="match status" value="1"/>
</dbReference>
<dbReference type="PANTHER" id="PTHR42707:SF3">
    <property type="entry name" value="ACYL-COA DEHYDROGENASE AIDB-RELATED"/>
    <property type="match status" value="1"/>
</dbReference>
<evidence type="ECO:0000256" key="5">
    <source>
        <dbReference type="RuleBase" id="RU362125"/>
    </source>
</evidence>
<evidence type="ECO:0000313" key="11">
    <source>
        <dbReference type="Proteomes" id="UP000547510"/>
    </source>
</evidence>